<reference evidence="2" key="1">
    <citation type="submission" date="2020-11" db="EMBL/GenBank/DDBJ databases">
        <title>Nocardia NEAU-351.nov., a novel actinomycete isolated from the cow dung.</title>
        <authorList>
            <person name="Zhang X."/>
        </authorList>
    </citation>
    <scope>NUCLEOTIDE SEQUENCE</scope>
    <source>
        <strain evidence="2">NEAU-351</strain>
    </source>
</reference>
<sequence>MASVALLLGACDSVSGIPVDDPAPARAAAVTTVSATTPPPAPPTTSTLPPPPADAPAVGEVPGLPEAAVAVRRWATDLRTATQTELQDKCWSIAPGNVTEMYQGKQAILSALAQPGTANTTTVTWKSRATTVTVERDLIDTGYACPRVFPSGTEIGYNDADARHTVRRYLSRLVGTPLDPADREADYPLVCRATPAAWDPRSTGSPTKPPLAGNTAKLSGVTGFEGSEISSSRIDSEYLAVEVPVIDSTGTAKTRTFTLTQGPEGFCIGDVTP</sequence>
<evidence type="ECO:0000256" key="1">
    <source>
        <dbReference type="SAM" id="MobiDB-lite"/>
    </source>
</evidence>
<dbReference type="Proteomes" id="UP000655751">
    <property type="component" value="Unassembled WGS sequence"/>
</dbReference>
<feature type="region of interest" description="Disordered" evidence="1">
    <location>
        <begin position="32"/>
        <end position="56"/>
    </location>
</feature>
<comment type="caution">
    <text evidence="2">The sequence shown here is derived from an EMBL/GenBank/DDBJ whole genome shotgun (WGS) entry which is preliminary data.</text>
</comment>
<keyword evidence="3" id="KW-1185">Reference proteome</keyword>
<evidence type="ECO:0000313" key="2">
    <source>
        <dbReference type="EMBL" id="MBH0778973.1"/>
    </source>
</evidence>
<name>A0A931N5S7_9NOCA</name>
<proteinExistence type="predicted"/>
<feature type="compositionally biased region" description="Pro residues" evidence="1">
    <location>
        <begin position="37"/>
        <end position="54"/>
    </location>
</feature>
<feature type="region of interest" description="Disordered" evidence="1">
    <location>
        <begin position="198"/>
        <end position="219"/>
    </location>
</feature>
<protein>
    <submittedName>
        <fullName evidence="2">Uncharacterized protein</fullName>
    </submittedName>
</protein>
<organism evidence="2 3">
    <name type="scientific">Nocardia bovistercoris</name>
    <dbReference type="NCBI Taxonomy" id="2785916"/>
    <lineage>
        <taxon>Bacteria</taxon>
        <taxon>Bacillati</taxon>
        <taxon>Actinomycetota</taxon>
        <taxon>Actinomycetes</taxon>
        <taxon>Mycobacteriales</taxon>
        <taxon>Nocardiaceae</taxon>
        <taxon>Nocardia</taxon>
    </lineage>
</organism>
<evidence type="ECO:0000313" key="3">
    <source>
        <dbReference type="Proteomes" id="UP000655751"/>
    </source>
</evidence>
<accession>A0A931N5S7</accession>
<dbReference type="AlphaFoldDB" id="A0A931N5S7"/>
<gene>
    <name evidence="2" type="ORF">IT779_22090</name>
</gene>
<dbReference type="EMBL" id="JADMLG010000009">
    <property type="protein sequence ID" value="MBH0778973.1"/>
    <property type="molecule type" value="Genomic_DNA"/>
</dbReference>